<sequence length="1598" mass="187634">MAFYLVYSLLEEANGEVKNLRDRLESISVIPGRIPGFESLGRGYFRKRLGSYRLLARLLTIPIQNGSYPVVVFVDYLHRGDRLYADAPAEEMRARYEPRIEQELPDIQKYVAKYVDSQRSTSPLRPLLPPPSSLVFLLDRIDPPELDTTIYESECWVSSQRKLETYTERAEIYQLLKKIAGEKAEPGYDHQSQNVCQVHYYRLNDPEHPLQHIFLLGILSDRWPQDDLNEMQRQIEVSRRMFEQQVIASLHERRGNRKQFVDSVSRLSSRAYPSYLLADEELWQSVRDQPETFLALSTEEINVLSDMREGRCLPCVIEGRAGSGKSTLLIYHTADRLSRSRSDSSGTRYRLLFVTQSKSLVEKSQELIEKLKERFDNEYGQQQPLLQAEFKTFHAFALEQLPEERKGRFQDRSLQGGWINFNRFCDLLRGQGEHGFRDDYRNRANAEAVWFTLRSYIKGFNIHALDDDRWMSLDEYREDVPRKDRQVSEELYENVWKRVWPWYKRLTIPCPENDGLPPYWDDLDLAWEVLRHRKSDAPDYAVIVCDEVQDLTRVELAALLQALTWGRYDLSALRPFRLPIVMAGDAHQTVNPACFRWARVRTDIAKALAQQVQASQDEAAPLLDVQPLELKYNYRNAHAIALLCNAIQQLRQTTLGHRTVLQKPWREADTEPNQRIRRLLLQRKEDAKWFEDLKSVWLVAPEPTDPEIKSAREFWDALGVHLTRKLENCDTPMTIKGLEQPFVALIGFGTRFAQLLPRPELFWSWQGAADDPNVAENDRFAIEYFLNRLYVAASRAQEQLWIIETEEGWKAFWEPFEQWLKQQYQNEDADKHSIFGFHYSNGDLNELLQVDKKSWPELAKQSEQLAHQQRDANHAERAAFYYGRMGENRKSAEMRAYQEYYQGNIREAARRMAEVGKGEEAGKWYWEAAAWDELVRAGVQRWQRSIAQRMHRAPETRGREWVDSLLRILENPPASEELINARRVGGQNWSTWQRILLELLSEAVRLPQTEKDLKIQVEECLSTHDRRFYGAQHFRDWQRQRAQLAFQLEMWKEAVERWEAINDTKSKEYYLAKARSTDYPESLQWWESANEWTKILQLWNADAQKDRLDRKDLQRVLRAYRETRQWNDAFKIAVVMDKDVDDKDIAVETWRAICSHGQCSEDDLIRIIDAAFDALTQRHDKKDLPRCWTATLYTLLRATVGKDSNSQKNDEEPVRMQARALVYGVRHAIDHRGITSRLESAWNKGPKEPAWTSESKLLKQIVQHCRSLVEREWQQRRFEEAARLAYLVLHLLWNFIPRSQDRSPGDDVPRDQTEWRPYLQTSEKVASVNYLAEIEEGFHELVYQALECVGAGPPDWIRQADPRGDAISSRDHSAAAKAEEDRDLDTPGTILNRLLKIVDSLSYDLLKNLQDTRKVAQRPDDIAPMRWWLTVGRFIEQAPFRRRALDFYRELQDLAQEYHWDRKDQQKITERLQDYERRYEAWRRHRSEPSSRPTVVEPGQSKDSDILIVYCRSDRNGAVIQLKPDLDQIRFSPPNTGDQEPEIRFPDGLGNIRRSSDSKQEIIWSFPWHGRTVALQWNGQSRELLILADRSFVVSFRR</sequence>
<evidence type="ECO:0000256" key="2">
    <source>
        <dbReference type="ARBA" id="ARBA00022801"/>
    </source>
</evidence>
<evidence type="ECO:0000256" key="5">
    <source>
        <dbReference type="SAM" id="Coils"/>
    </source>
</evidence>
<keyword evidence="3" id="KW-0347">Helicase</keyword>
<dbReference type="SUPFAM" id="SSF52540">
    <property type="entry name" value="P-loop containing nucleoside triphosphate hydrolases"/>
    <property type="match status" value="1"/>
</dbReference>
<dbReference type="EMBL" id="JACEFB010000001">
    <property type="protein sequence ID" value="MBA2224544.1"/>
    <property type="molecule type" value="Genomic_DNA"/>
</dbReference>
<feature type="coiled-coil region" evidence="5">
    <location>
        <begin position="354"/>
        <end position="381"/>
    </location>
</feature>
<proteinExistence type="predicted"/>
<dbReference type="PANTHER" id="PTHR11070:SF3">
    <property type="entry name" value="DNA 3'-5' HELICASE"/>
    <property type="match status" value="1"/>
</dbReference>
<keyword evidence="4" id="KW-0067">ATP-binding</keyword>
<keyword evidence="1" id="KW-0547">Nucleotide-binding</keyword>
<dbReference type="RefSeq" id="WP_194535989.1">
    <property type="nucleotide sequence ID" value="NZ_JACEFB010000001.1"/>
</dbReference>
<dbReference type="GO" id="GO:0016787">
    <property type="term" value="F:hydrolase activity"/>
    <property type="evidence" value="ECO:0007669"/>
    <property type="project" value="UniProtKB-KW"/>
</dbReference>
<dbReference type="GO" id="GO:0005524">
    <property type="term" value="F:ATP binding"/>
    <property type="evidence" value="ECO:0007669"/>
    <property type="project" value="UniProtKB-KW"/>
</dbReference>
<dbReference type="GO" id="GO:0005829">
    <property type="term" value="C:cytosol"/>
    <property type="evidence" value="ECO:0007669"/>
    <property type="project" value="TreeGrafter"/>
</dbReference>
<evidence type="ECO:0000259" key="7">
    <source>
        <dbReference type="Pfam" id="PF00580"/>
    </source>
</evidence>
<evidence type="ECO:0000313" key="8">
    <source>
        <dbReference type="EMBL" id="MBA2224544.1"/>
    </source>
</evidence>
<dbReference type="InterPro" id="IPR000212">
    <property type="entry name" value="DNA_helicase_UvrD/REP"/>
</dbReference>
<accession>A0A7V9AA50</accession>
<dbReference type="GO" id="GO:0043138">
    <property type="term" value="F:3'-5' DNA helicase activity"/>
    <property type="evidence" value="ECO:0007669"/>
    <property type="project" value="TreeGrafter"/>
</dbReference>
<organism evidence="8 9">
    <name type="scientific">Thermogemmata fonticola</name>
    <dbReference type="NCBI Taxonomy" id="2755323"/>
    <lineage>
        <taxon>Bacteria</taxon>
        <taxon>Pseudomonadati</taxon>
        <taxon>Planctomycetota</taxon>
        <taxon>Planctomycetia</taxon>
        <taxon>Gemmatales</taxon>
        <taxon>Gemmataceae</taxon>
        <taxon>Thermogemmata</taxon>
    </lineage>
</organism>
<dbReference type="GO" id="GO:0003677">
    <property type="term" value="F:DNA binding"/>
    <property type="evidence" value="ECO:0007669"/>
    <property type="project" value="InterPro"/>
</dbReference>
<protein>
    <recommendedName>
        <fullName evidence="7">UvrD-like helicase ATP-binding domain-containing protein</fullName>
    </recommendedName>
</protein>
<dbReference type="GO" id="GO:0000725">
    <property type="term" value="P:recombinational repair"/>
    <property type="evidence" value="ECO:0007669"/>
    <property type="project" value="TreeGrafter"/>
</dbReference>
<reference evidence="8 9" key="1">
    <citation type="submission" date="2020-07" db="EMBL/GenBank/DDBJ databases">
        <title>Thermogemmata thermophila gen. nov., sp. nov., a novel moderate thermophilic planctomycete from a Kamchatka hot spring.</title>
        <authorList>
            <person name="Elcheninov A.G."/>
            <person name="Podosokorskaya O.A."/>
            <person name="Kovaleva O.L."/>
            <person name="Novikov A."/>
            <person name="Bonch-Osmolovskaya E.A."/>
            <person name="Toshchakov S.V."/>
            <person name="Kublanov I.V."/>
        </authorList>
    </citation>
    <scope>NUCLEOTIDE SEQUENCE [LARGE SCALE GENOMIC DNA]</scope>
    <source>
        <strain evidence="8 9">2918</strain>
    </source>
</reference>
<keyword evidence="5" id="KW-0175">Coiled coil</keyword>
<evidence type="ECO:0000256" key="1">
    <source>
        <dbReference type="ARBA" id="ARBA00022741"/>
    </source>
</evidence>
<evidence type="ECO:0000256" key="4">
    <source>
        <dbReference type="ARBA" id="ARBA00022840"/>
    </source>
</evidence>
<dbReference type="Gene3D" id="3.40.50.300">
    <property type="entry name" value="P-loop containing nucleotide triphosphate hydrolases"/>
    <property type="match status" value="2"/>
</dbReference>
<feature type="domain" description="UvrD-like helicase ATP-binding" evidence="7">
    <location>
        <begin position="314"/>
        <end position="590"/>
    </location>
</feature>
<evidence type="ECO:0000313" key="9">
    <source>
        <dbReference type="Proteomes" id="UP000542342"/>
    </source>
</evidence>
<evidence type="ECO:0000256" key="3">
    <source>
        <dbReference type="ARBA" id="ARBA00022806"/>
    </source>
</evidence>
<dbReference type="PANTHER" id="PTHR11070">
    <property type="entry name" value="UVRD / RECB / PCRA DNA HELICASE FAMILY MEMBER"/>
    <property type="match status" value="1"/>
</dbReference>
<keyword evidence="9" id="KW-1185">Reference proteome</keyword>
<feature type="compositionally biased region" description="Basic and acidic residues" evidence="6">
    <location>
        <begin position="1360"/>
        <end position="1380"/>
    </location>
</feature>
<gene>
    <name evidence="8" type="ORF">H0921_00005</name>
</gene>
<evidence type="ECO:0000256" key="6">
    <source>
        <dbReference type="SAM" id="MobiDB-lite"/>
    </source>
</evidence>
<dbReference type="InterPro" id="IPR027417">
    <property type="entry name" value="P-loop_NTPase"/>
</dbReference>
<feature type="region of interest" description="Disordered" evidence="6">
    <location>
        <begin position="1360"/>
        <end position="1381"/>
    </location>
</feature>
<comment type="caution">
    <text evidence="8">The sequence shown here is derived from an EMBL/GenBank/DDBJ whole genome shotgun (WGS) entry which is preliminary data.</text>
</comment>
<dbReference type="Pfam" id="PF00580">
    <property type="entry name" value="UvrD-helicase"/>
    <property type="match status" value="1"/>
</dbReference>
<dbReference type="Proteomes" id="UP000542342">
    <property type="component" value="Unassembled WGS sequence"/>
</dbReference>
<dbReference type="InterPro" id="IPR014016">
    <property type="entry name" value="UvrD-like_ATP-bd"/>
</dbReference>
<keyword evidence="2" id="KW-0378">Hydrolase</keyword>
<name>A0A7V9AA50_9BACT</name>